<evidence type="ECO:0000313" key="10">
    <source>
        <dbReference type="Proteomes" id="UP000007431"/>
    </source>
</evidence>
<keyword evidence="10" id="KW-1185">Reference proteome</keyword>
<feature type="active site" evidence="5 6">
    <location>
        <position position="218"/>
    </location>
</feature>
<dbReference type="InterPro" id="IPR015590">
    <property type="entry name" value="Aldehyde_DH_dom"/>
</dbReference>
<evidence type="ECO:0000256" key="6">
    <source>
        <dbReference type="PROSITE-ProRule" id="PRU10007"/>
    </source>
</evidence>
<evidence type="ECO:0000256" key="4">
    <source>
        <dbReference type="PIRNR" id="PIRNR036492"/>
    </source>
</evidence>
<keyword evidence="2 4" id="KW-0560">Oxidoreductase</keyword>
<gene>
    <name evidence="9" type="ORF">SCHCODRAFT_258124</name>
</gene>
<dbReference type="eggNOG" id="KOG2456">
    <property type="taxonomic scope" value="Eukaryota"/>
</dbReference>
<dbReference type="PIRSF" id="PIRSF036492">
    <property type="entry name" value="ALDH"/>
    <property type="match status" value="1"/>
</dbReference>
<dbReference type="SUPFAM" id="SSF53720">
    <property type="entry name" value="ALDH-like"/>
    <property type="match status" value="1"/>
</dbReference>
<dbReference type="KEGG" id="scm:SCHCO_02713107"/>
<dbReference type="GO" id="GO:0006081">
    <property type="term" value="P:aldehyde metabolic process"/>
    <property type="evidence" value="ECO:0007669"/>
    <property type="project" value="InterPro"/>
</dbReference>
<dbReference type="PANTHER" id="PTHR43570:SF16">
    <property type="entry name" value="ALDEHYDE DEHYDROGENASE TYPE III, ISOFORM Q"/>
    <property type="match status" value="1"/>
</dbReference>
<dbReference type="FunFam" id="3.40.309.10:FF:000003">
    <property type="entry name" value="Aldehyde dehydrogenase"/>
    <property type="match status" value="1"/>
</dbReference>
<keyword evidence="3" id="KW-0520">NAD</keyword>
<sequence>MTAVEYTPIEDIDEIHAQLQAGFKSGKTRSLAYRKYLLLQLGYLVQENRARFVDSIHADLGRPRFETEFLEVNGFLQDVNAAIKNFEEWAKPVVPPFDIKTFAMKPKAHKIAKGVVLAITPFNYPLWLVTAPLISALAAGNTVCLKVAENAAATAALWAELVPKYFDPDVLRVINGGIPETTRVLELQWDHISYTGGGAVGRIVATAAAKHLTPVTLELGGKSPVIVHPSCDLDLTAKRVLLGRYTNAGQTCVAPDYILVVRSIQDKFLEAVEKVYKSFTDGDATTKPGSYSNMITDRAYNRVKKLLESTRGKVVIGGETDDAQKHIALTVVNNVPKDDSLMSEEIFGPILPIIPVEDVDEAIDIINEGDRPLAIYVFANDERVKEKVRTETISGSMAFNEVVLQVADGYHTGKFGFDTFSHMRSEIDNPSLTRS</sequence>
<dbReference type="PROSITE" id="PS00070">
    <property type="entry name" value="ALDEHYDE_DEHYDR_CYS"/>
    <property type="match status" value="1"/>
</dbReference>
<dbReference type="InterPro" id="IPR016161">
    <property type="entry name" value="Ald_DH/histidinol_DH"/>
</dbReference>
<evidence type="ECO:0000256" key="3">
    <source>
        <dbReference type="ARBA" id="ARBA00023027"/>
    </source>
</evidence>
<evidence type="ECO:0000256" key="2">
    <source>
        <dbReference type="ARBA" id="ARBA00023002"/>
    </source>
</evidence>
<evidence type="ECO:0000256" key="5">
    <source>
        <dbReference type="PIRSR" id="PIRSR036492-1"/>
    </source>
</evidence>
<dbReference type="PANTHER" id="PTHR43570">
    <property type="entry name" value="ALDEHYDE DEHYDROGENASE"/>
    <property type="match status" value="1"/>
</dbReference>
<dbReference type="Pfam" id="PF00171">
    <property type="entry name" value="Aldedh"/>
    <property type="match status" value="1"/>
</dbReference>
<name>D8QD60_SCHCM</name>
<evidence type="ECO:0000313" key="9">
    <source>
        <dbReference type="EMBL" id="EFI93937.1"/>
    </source>
</evidence>
<dbReference type="RefSeq" id="XP_003028840.1">
    <property type="nucleotide sequence ID" value="XM_003028794.1"/>
</dbReference>
<dbReference type="FunFam" id="3.40.605.10:FF:000004">
    <property type="entry name" value="Aldehyde dehydrogenase"/>
    <property type="match status" value="1"/>
</dbReference>
<protein>
    <recommendedName>
        <fullName evidence="4">Aldehyde dehydrogenase</fullName>
    </recommendedName>
</protein>
<dbReference type="GO" id="GO:0005737">
    <property type="term" value="C:cytoplasm"/>
    <property type="evidence" value="ECO:0007669"/>
    <property type="project" value="TreeGrafter"/>
</dbReference>
<evidence type="ECO:0000256" key="7">
    <source>
        <dbReference type="RuleBase" id="RU003345"/>
    </source>
</evidence>
<dbReference type="Proteomes" id="UP000007431">
    <property type="component" value="Unassembled WGS sequence"/>
</dbReference>
<dbReference type="AlphaFoldDB" id="D8QD60"/>
<dbReference type="InterPro" id="IPR016162">
    <property type="entry name" value="Ald_DH_N"/>
</dbReference>
<dbReference type="OMA" id="AVHLTNQ"/>
<dbReference type="InterPro" id="IPR029510">
    <property type="entry name" value="Ald_DH_CS_GLU"/>
</dbReference>
<dbReference type="InterPro" id="IPR016163">
    <property type="entry name" value="Ald_DH_C"/>
</dbReference>
<dbReference type="GeneID" id="9590171"/>
<dbReference type="Gene3D" id="3.40.605.10">
    <property type="entry name" value="Aldehyde Dehydrogenase, Chain A, domain 1"/>
    <property type="match status" value="1"/>
</dbReference>
<accession>D8QD60</accession>
<dbReference type="GO" id="GO:0004029">
    <property type="term" value="F:aldehyde dehydrogenase (NAD+) activity"/>
    <property type="evidence" value="ECO:0007669"/>
    <property type="project" value="TreeGrafter"/>
</dbReference>
<dbReference type="VEuPathDB" id="FungiDB:SCHCODRAFT_02713107"/>
<reference evidence="9 10" key="1">
    <citation type="journal article" date="2010" name="Nat. Biotechnol.">
        <title>Genome sequence of the model mushroom Schizophyllum commune.</title>
        <authorList>
            <person name="Ohm R.A."/>
            <person name="de Jong J.F."/>
            <person name="Lugones L.G."/>
            <person name="Aerts A."/>
            <person name="Kothe E."/>
            <person name="Stajich J.E."/>
            <person name="de Vries R.P."/>
            <person name="Record E."/>
            <person name="Levasseur A."/>
            <person name="Baker S.E."/>
            <person name="Bartholomew K.A."/>
            <person name="Coutinho P.M."/>
            <person name="Erdmann S."/>
            <person name="Fowler T.J."/>
            <person name="Gathman A.C."/>
            <person name="Lombard V."/>
            <person name="Henrissat B."/>
            <person name="Knabe N."/>
            <person name="Kuees U."/>
            <person name="Lilly W.W."/>
            <person name="Lindquist E."/>
            <person name="Lucas S."/>
            <person name="Magnuson J.K."/>
            <person name="Piumi F."/>
            <person name="Raudaskoski M."/>
            <person name="Salamov A."/>
            <person name="Schmutz J."/>
            <person name="Schwarze F.W.M.R."/>
            <person name="vanKuyk P.A."/>
            <person name="Horton J.S."/>
            <person name="Grigoriev I.V."/>
            <person name="Woesten H.A.B."/>
        </authorList>
    </citation>
    <scope>NUCLEOTIDE SEQUENCE [LARGE SCALE GENOMIC DNA]</scope>
    <source>
        <strain evidence="10">H4-8 / FGSC 9210</strain>
    </source>
</reference>
<dbReference type="PROSITE" id="PS00687">
    <property type="entry name" value="ALDEHYDE_DEHYDR_GLU"/>
    <property type="match status" value="1"/>
</dbReference>
<dbReference type="EMBL" id="GL377310">
    <property type="protein sequence ID" value="EFI93937.1"/>
    <property type="molecule type" value="Genomic_DNA"/>
</dbReference>
<feature type="domain" description="Aldehyde dehydrogenase" evidence="8">
    <location>
        <begin position="9"/>
        <end position="409"/>
    </location>
</feature>
<dbReference type="HOGENOM" id="CLU_005391_3_1_1"/>
<comment type="similarity">
    <text evidence="1 4 7">Belongs to the aldehyde dehydrogenase family.</text>
</comment>
<dbReference type="InterPro" id="IPR012394">
    <property type="entry name" value="Aldehyde_DH_NAD(P)"/>
</dbReference>
<dbReference type="InterPro" id="IPR016160">
    <property type="entry name" value="Ald_DH_CS_CYS"/>
</dbReference>
<dbReference type="Gene3D" id="3.40.309.10">
    <property type="entry name" value="Aldehyde Dehydrogenase, Chain A, domain 2"/>
    <property type="match status" value="1"/>
</dbReference>
<dbReference type="InParanoid" id="D8QD60"/>
<feature type="active site" evidence="5">
    <location>
        <position position="252"/>
    </location>
</feature>
<evidence type="ECO:0000256" key="1">
    <source>
        <dbReference type="ARBA" id="ARBA00009986"/>
    </source>
</evidence>
<organism evidence="10">
    <name type="scientific">Schizophyllum commune (strain H4-8 / FGSC 9210)</name>
    <name type="common">Split gill fungus</name>
    <dbReference type="NCBI Taxonomy" id="578458"/>
    <lineage>
        <taxon>Eukaryota</taxon>
        <taxon>Fungi</taxon>
        <taxon>Dikarya</taxon>
        <taxon>Basidiomycota</taxon>
        <taxon>Agaricomycotina</taxon>
        <taxon>Agaricomycetes</taxon>
        <taxon>Agaricomycetidae</taxon>
        <taxon>Agaricales</taxon>
        <taxon>Schizophyllaceae</taxon>
        <taxon>Schizophyllum</taxon>
    </lineage>
</organism>
<dbReference type="OrthoDB" id="440325at2759"/>
<proteinExistence type="inferred from homology"/>
<dbReference type="STRING" id="578458.D8QD60"/>
<evidence type="ECO:0000259" key="8">
    <source>
        <dbReference type="Pfam" id="PF00171"/>
    </source>
</evidence>